<gene>
    <name evidence="2" type="ORF">GP486_002211</name>
</gene>
<sequence length="226" mass="23736">MLSQLNKRASVVPSSCYDDCNALLLEIQNTVKTSEICNPNSTFAEQFTNCSDCISFHAGTGVPVAPAFQQFLDYCGTNANPAIASALAVLSALGISITLSATSTPVSLLDSKSLTKSPTSSNTGLPSPALPATAAPIETASSQHLNWIAGAVIGPVFLLALAITVLYLLRKKSQRARLMPQEEMIETKAQLHGDDIQPIGPALLENTEPATELPSNELIGSELNAV</sequence>
<feature type="transmembrane region" description="Helical" evidence="1">
    <location>
        <begin position="147"/>
        <end position="169"/>
    </location>
</feature>
<reference evidence="2" key="1">
    <citation type="submission" date="2021-03" db="EMBL/GenBank/DDBJ databases">
        <title>Comparative genomics and phylogenomic investigation of the class Geoglossomycetes provide insights into ecological specialization and systematics.</title>
        <authorList>
            <person name="Melie T."/>
            <person name="Pirro S."/>
            <person name="Miller A.N."/>
            <person name="Quandt A."/>
        </authorList>
    </citation>
    <scope>NUCLEOTIDE SEQUENCE</scope>
    <source>
        <strain evidence="2">CAQ_001_2017</strain>
    </source>
</reference>
<protein>
    <submittedName>
        <fullName evidence="2">Uncharacterized protein</fullName>
    </submittedName>
</protein>
<name>A0A9P8LFD2_9PEZI</name>
<dbReference type="PANTHER" id="PTHR38122:SF1">
    <property type="entry name" value="GLYCOPROTEIN X"/>
    <property type="match status" value="1"/>
</dbReference>
<dbReference type="AlphaFoldDB" id="A0A9P8LFD2"/>
<evidence type="ECO:0000313" key="2">
    <source>
        <dbReference type="EMBL" id="KAH0563225.1"/>
    </source>
</evidence>
<keyword evidence="1" id="KW-0812">Transmembrane</keyword>
<comment type="caution">
    <text evidence="2">The sequence shown here is derived from an EMBL/GenBank/DDBJ whole genome shotgun (WGS) entry which is preliminary data.</text>
</comment>
<keyword evidence="1" id="KW-0472">Membrane</keyword>
<organism evidence="2 3">
    <name type="scientific">Trichoglossum hirsutum</name>
    <dbReference type="NCBI Taxonomy" id="265104"/>
    <lineage>
        <taxon>Eukaryota</taxon>
        <taxon>Fungi</taxon>
        <taxon>Dikarya</taxon>
        <taxon>Ascomycota</taxon>
        <taxon>Pezizomycotina</taxon>
        <taxon>Geoglossomycetes</taxon>
        <taxon>Geoglossales</taxon>
        <taxon>Geoglossaceae</taxon>
        <taxon>Trichoglossum</taxon>
    </lineage>
</organism>
<evidence type="ECO:0000256" key="1">
    <source>
        <dbReference type="SAM" id="Phobius"/>
    </source>
</evidence>
<feature type="transmembrane region" description="Helical" evidence="1">
    <location>
        <begin position="82"/>
        <end position="101"/>
    </location>
</feature>
<dbReference type="EMBL" id="JAGHQM010000234">
    <property type="protein sequence ID" value="KAH0563225.1"/>
    <property type="molecule type" value="Genomic_DNA"/>
</dbReference>
<dbReference type="Proteomes" id="UP000750711">
    <property type="component" value="Unassembled WGS sequence"/>
</dbReference>
<evidence type="ECO:0000313" key="3">
    <source>
        <dbReference type="Proteomes" id="UP000750711"/>
    </source>
</evidence>
<proteinExistence type="predicted"/>
<keyword evidence="1" id="KW-1133">Transmembrane helix</keyword>
<accession>A0A9P8LFD2</accession>
<keyword evidence="3" id="KW-1185">Reference proteome</keyword>
<dbReference type="PANTHER" id="PTHR38122">
    <property type="entry name" value="GLYCOPROTEIN X"/>
    <property type="match status" value="1"/>
</dbReference>